<gene>
    <name evidence="1" type="ORF">GX51_07787</name>
</gene>
<comment type="caution">
    <text evidence="1">The sequence shown here is derived from an EMBL/GenBank/DDBJ whole genome shotgun (WGS) entry which is preliminary data.</text>
</comment>
<sequence length="87" mass="9736">MKRTFGSEEHRKKQRRGAAIILRAGQEIPCNPTTQTHFSYLFDEVDSAAELMEDGKTVPTATILGDAVSILWAKDEVPAYSNLFIDH</sequence>
<proteinExistence type="predicted"/>
<organism evidence="1 2">
    <name type="scientific">Blastomyces parvus</name>
    <dbReference type="NCBI Taxonomy" id="2060905"/>
    <lineage>
        <taxon>Eukaryota</taxon>
        <taxon>Fungi</taxon>
        <taxon>Dikarya</taxon>
        <taxon>Ascomycota</taxon>
        <taxon>Pezizomycotina</taxon>
        <taxon>Eurotiomycetes</taxon>
        <taxon>Eurotiomycetidae</taxon>
        <taxon>Onygenales</taxon>
        <taxon>Ajellomycetaceae</taxon>
        <taxon>Blastomyces</taxon>
    </lineage>
</organism>
<evidence type="ECO:0000313" key="1">
    <source>
        <dbReference type="EMBL" id="PGG96515.1"/>
    </source>
</evidence>
<dbReference type="EMBL" id="PDNC01000173">
    <property type="protein sequence ID" value="PGG96515.1"/>
    <property type="molecule type" value="Genomic_DNA"/>
</dbReference>
<evidence type="ECO:0000313" key="2">
    <source>
        <dbReference type="Proteomes" id="UP000224080"/>
    </source>
</evidence>
<dbReference type="Proteomes" id="UP000224080">
    <property type="component" value="Unassembled WGS sequence"/>
</dbReference>
<name>A0A2B7WIE7_9EURO</name>
<reference evidence="1 2" key="1">
    <citation type="submission" date="2017-10" db="EMBL/GenBank/DDBJ databases">
        <title>Comparative genomics in systemic dimorphic fungi from Ajellomycetaceae.</title>
        <authorList>
            <person name="Munoz J.F."/>
            <person name="Mcewen J.G."/>
            <person name="Clay O.K."/>
            <person name="Cuomo C.A."/>
        </authorList>
    </citation>
    <scope>NUCLEOTIDE SEQUENCE [LARGE SCALE GENOMIC DNA]</scope>
    <source>
        <strain evidence="1 2">UAMH130</strain>
    </source>
</reference>
<keyword evidence="2" id="KW-1185">Reference proteome</keyword>
<accession>A0A2B7WIE7</accession>
<protein>
    <submittedName>
        <fullName evidence="1">Uncharacterized protein</fullName>
    </submittedName>
</protein>
<dbReference type="AlphaFoldDB" id="A0A2B7WIE7"/>